<keyword evidence="4" id="KW-1185">Reference proteome</keyword>
<feature type="coiled-coil region" evidence="1">
    <location>
        <begin position="232"/>
        <end position="360"/>
    </location>
</feature>
<feature type="compositionally biased region" description="Polar residues" evidence="2">
    <location>
        <begin position="93"/>
        <end position="112"/>
    </location>
</feature>
<feature type="compositionally biased region" description="Basic and acidic residues" evidence="2">
    <location>
        <begin position="371"/>
        <end position="382"/>
    </location>
</feature>
<organism evidence="3 4">
    <name type="scientific">Mizuhopecten yessoensis</name>
    <name type="common">Japanese scallop</name>
    <name type="synonym">Patinopecten yessoensis</name>
    <dbReference type="NCBI Taxonomy" id="6573"/>
    <lineage>
        <taxon>Eukaryota</taxon>
        <taxon>Metazoa</taxon>
        <taxon>Spiralia</taxon>
        <taxon>Lophotrochozoa</taxon>
        <taxon>Mollusca</taxon>
        <taxon>Bivalvia</taxon>
        <taxon>Autobranchia</taxon>
        <taxon>Pteriomorphia</taxon>
        <taxon>Pectinida</taxon>
        <taxon>Pectinoidea</taxon>
        <taxon>Pectinidae</taxon>
        <taxon>Mizuhopecten</taxon>
    </lineage>
</organism>
<protein>
    <submittedName>
        <fullName evidence="3">Uncharacterized protein</fullName>
    </submittedName>
</protein>
<feature type="coiled-coil region" evidence="1">
    <location>
        <begin position="133"/>
        <end position="196"/>
    </location>
</feature>
<evidence type="ECO:0000313" key="4">
    <source>
        <dbReference type="Proteomes" id="UP000242188"/>
    </source>
</evidence>
<sequence>MKTSVILIETLRQPMTISIGIVLTGHRARHGIHFTEIYHSVYTYRGPKMASGGQVMPSRPDLSMDHTRDDELGIQGKGMASRVPEIEITTHTLSPQSSLSTPISTSRPSTGEMTDPGEPLGAFNVPPEAIGVLETVINLNKTLEHQIETLRIRIDVESKQHEQEKKKMLTEKERALREKEAEIAELRGSVTNREERIDVLIQEKDDQDQQISDKMDEINGLRDLVQQTEDYADKLSKKVSKLKDVKRHLESDTVYKHQNEEIRKLKHELVTMKDRLNSMETELMRARNVIEQQSKKIKIMEFEKSEMNMKFRDDLEKASRAMRQEVERMREVMKQQYEEMRNLREQNKEISNDVRDIKDILLSNRPPAHEHVATRSSHREQLDVNQFPKPKQGSQTARFSNVNAGPGTLKPPTRASVPNSVKSSQQALPAISKDKTWIPSGQRRSINALSARNKRK</sequence>
<dbReference type="Gene3D" id="1.10.287.1490">
    <property type="match status" value="1"/>
</dbReference>
<name>A0A210PY53_MIZYE</name>
<dbReference type="Proteomes" id="UP000242188">
    <property type="component" value="Unassembled WGS sequence"/>
</dbReference>
<evidence type="ECO:0000256" key="1">
    <source>
        <dbReference type="SAM" id="Coils"/>
    </source>
</evidence>
<evidence type="ECO:0000313" key="3">
    <source>
        <dbReference type="EMBL" id="OWF41404.1"/>
    </source>
</evidence>
<feature type="region of interest" description="Disordered" evidence="2">
    <location>
        <begin position="93"/>
        <end position="114"/>
    </location>
</feature>
<comment type="caution">
    <text evidence="3">The sequence shown here is derived from an EMBL/GenBank/DDBJ whole genome shotgun (WGS) entry which is preliminary data.</text>
</comment>
<accession>A0A210PY53</accession>
<keyword evidence="1" id="KW-0175">Coiled coil</keyword>
<dbReference type="AlphaFoldDB" id="A0A210PY53"/>
<feature type="compositionally biased region" description="Polar residues" evidence="2">
    <location>
        <begin position="416"/>
        <end position="427"/>
    </location>
</feature>
<dbReference type="OrthoDB" id="6150484at2759"/>
<feature type="region of interest" description="Disordered" evidence="2">
    <location>
        <begin position="371"/>
        <end position="456"/>
    </location>
</feature>
<feature type="compositionally biased region" description="Polar residues" evidence="2">
    <location>
        <begin position="392"/>
        <end position="403"/>
    </location>
</feature>
<reference evidence="3 4" key="1">
    <citation type="journal article" date="2017" name="Nat. Ecol. Evol.">
        <title>Scallop genome provides insights into evolution of bilaterian karyotype and development.</title>
        <authorList>
            <person name="Wang S."/>
            <person name="Zhang J."/>
            <person name="Jiao W."/>
            <person name="Li J."/>
            <person name="Xun X."/>
            <person name="Sun Y."/>
            <person name="Guo X."/>
            <person name="Huan P."/>
            <person name="Dong B."/>
            <person name="Zhang L."/>
            <person name="Hu X."/>
            <person name="Sun X."/>
            <person name="Wang J."/>
            <person name="Zhao C."/>
            <person name="Wang Y."/>
            <person name="Wang D."/>
            <person name="Huang X."/>
            <person name="Wang R."/>
            <person name="Lv J."/>
            <person name="Li Y."/>
            <person name="Zhang Z."/>
            <person name="Liu B."/>
            <person name="Lu W."/>
            <person name="Hui Y."/>
            <person name="Liang J."/>
            <person name="Zhou Z."/>
            <person name="Hou R."/>
            <person name="Li X."/>
            <person name="Liu Y."/>
            <person name="Li H."/>
            <person name="Ning X."/>
            <person name="Lin Y."/>
            <person name="Zhao L."/>
            <person name="Xing Q."/>
            <person name="Dou J."/>
            <person name="Li Y."/>
            <person name="Mao J."/>
            <person name="Guo H."/>
            <person name="Dou H."/>
            <person name="Li T."/>
            <person name="Mu C."/>
            <person name="Jiang W."/>
            <person name="Fu Q."/>
            <person name="Fu X."/>
            <person name="Miao Y."/>
            <person name="Liu J."/>
            <person name="Yu Q."/>
            <person name="Li R."/>
            <person name="Liao H."/>
            <person name="Li X."/>
            <person name="Kong Y."/>
            <person name="Jiang Z."/>
            <person name="Chourrout D."/>
            <person name="Li R."/>
            <person name="Bao Z."/>
        </authorList>
    </citation>
    <scope>NUCLEOTIDE SEQUENCE [LARGE SCALE GENOMIC DNA]</scope>
    <source>
        <strain evidence="3 4">PY_sf001</strain>
    </source>
</reference>
<gene>
    <name evidence="3" type="ORF">KP79_PYT08425</name>
</gene>
<dbReference type="EMBL" id="NEDP02005400">
    <property type="protein sequence ID" value="OWF41404.1"/>
    <property type="molecule type" value="Genomic_DNA"/>
</dbReference>
<proteinExistence type="predicted"/>
<evidence type="ECO:0000256" key="2">
    <source>
        <dbReference type="SAM" id="MobiDB-lite"/>
    </source>
</evidence>